<dbReference type="Proteomes" id="UP000482487">
    <property type="component" value="Unassembled WGS sequence"/>
</dbReference>
<dbReference type="AlphaFoldDB" id="A0A7C9N118"/>
<dbReference type="EMBL" id="WVUD01000018">
    <property type="protein sequence ID" value="MYL83717.1"/>
    <property type="molecule type" value="Genomic_DNA"/>
</dbReference>
<gene>
    <name evidence="2" type="ORF">GTA51_11325</name>
</gene>
<name>A0A7C9N118_9BACT</name>
<feature type="region of interest" description="Disordered" evidence="1">
    <location>
        <begin position="37"/>
        <end position="56"/>
    </location>
</feature>
<evidence type="ECO:0000313" key="3">
    <source>
        <dbReference type="Proteomes" id="UP000482487"/>
    </source>
</evidence>
<proteinExistence type="predicted"/>
<protein>
    <submittedName>
        <fullName evidence="2">FeoB-associated Cys-rich membrane protein</fullName>
    </submittedName>
</protein>
<dbReference type="RefSeq" id="WP_160961171.1">
    <property type="nucleotide sequence ID" value="NZ_WVUD01000018.1"/>
</dbReference>
<evidence type="ECO:0000313" key="2">
    <source>
        <dbReference type="EMBL" id="MYL83717.1"/>
    </source>
</evidence>
<comment type="caution">
    <text evidence="2">The sequence shown here is derived from an EMBL/GenBank/DDBJ whole genome shotgun (WGS) entry which is preliminary data.</text>
</comment>
<reference evidence="2 3" key="1">
    <citation type="submission" date="2020-01" db="EMBL/GenBank/DDBJ databases">
        <title>Genome sequence of Desulfovibrio aerotolerans DSM 16695(T).</title>
        <authorList>
            <person name="Karnachuk O."/>
            <person name="Avakyan M."/>
            <person name="Mardanov A."/>
            <person name="Kadnikov V."/>
            <person name="Ravin N."/>
        </authorList>
    </citation>
    <scope>NUCLEOTIDE SEQUENCE [LARGE SCALE GENOMIC DNA]</scope>
    <source>
        <strain evidence="2 3">DSM 16695</strain>
    </source>
</reference>
<evidence type="ECO:0000256" key="1">
    <source>
        <dbReference type="SAM" id="MobiDB-lite"/>
    </source>
</evidence>
<accession>A0A7C9N118</accession>
<keyword evidence="3" id="KW-1185">Reference proteome</keyword>
<dbReference type="Pfam" id="PF12669">
    <property type="entry name" value="FeoB_associated"/>
    <property type="match status" value="1"/>
</dbReference>
<sequence>MDTLLVGVIVAGAAWYVFRKFFGKKAGSCGCGCSGGSCGGGASQKGTSCCEPGKRL</sequence>
<organism evidence="2 3">
    <name type="scientific">Solidesulfovibrio aerotolerans</name>
    <dbReference type="NCBI Taxonomy" id="295255"/>
    <lineage>
        <taxon>Bacteria</taxon>
        <taxon>Pseudomonadati</taxon>
        <taxon>Thermodesulfobacteriota</taxon>
        <taxon>Desulfovibrionia</taxon>
        <taxon>Desulfovibrionales</taxon>
        <taxon>Desulfovibrionaceae</taxon>
        <taxon>Solidesulfovibrio</taxon>
    </lineage>
</organism>